<dbReference type="Pfam" id="PF03351">
    <property type="entry name" value="DOMON"/>
    <property type="match status" value="1"/>
</dbReference>
<dbReference type="InterPro" id="IPR006593">
    <property type="entry name" value="Cyt_b561/ferric_Rdtase_TM"/>
</dbReference>
<evidence type="ECO:0000256" key="3">
    <source>
        <dbReference type="ARBA" id="ARBA00009195"/>
    </source>
</evidence>
<keyword evidence="7 11" id="KW-1133">Transmembrane helix</keyword>
<comment type="subcellular location">
    <subcellularLocation>
        <location evidence="2">Membrane</location>
        <topology evidence="2">Multi-pass membrane protein</topology>
    </subcellularLocation>
</comment>
<evidence type="ECO:0000313" key="17">
    <source>
        <dbReference type="Proteomes" id="UP000265120"/>
    </source>
</evidence>
<dbReference type="PROSITE" id="PS50836">
    <property type="entry name" value="DOMON"/>
    <property type="match status" value="1"/>
</dbReference>
<evidence type="ECO:0000256" key="1">
    <source>
        <dbReference type="ARBA" id="ARBA00001970"/>
    </source>
</evidence>
<proteinExistence type="inferred from homology"/>
<keyword evidence="9 11" id="KW-0472">Membrane</keyword>
<feature type="transmembrane region" description="Helical" evidence="11">
    <location>
        <begin position="535"/>
        <end position="557"/>
    </location>
</feature>
<keyword evidence="4" id="KW-0813">Transport</keyword>
<evidence type="ECO:0000259" key="13">
    <source>
        <dbReference type="PROSITE" id="PS50836"/>
    </source>
</evidence>
<feature type="domain" description="Cytochrome b561" evidence="14">
    <location>
        <begin position="323"/>
        <end position="521"/>
    </location>
</feature>
<dbReference type="Gene3D" id="2.60.40.4060">
    <property type="entry name" value="Reeler domain"/>
    <property type="match status" value="1"/>
</dbReference>
<feature type="signal peptide" evidence="12">
    <location>
        <begin position="1"/>
        <end position="28"/>
    </location>
</feature>
<evidence type="ECO:0000256" key="6">
    <source>
        <dbReference type="ARBA" id="ARBA00022982"/>
    </source>
</evidence>
<keyword evidence="8" id="KW-0408">Iron</keyword>
<evidence type="ECO:0000256" key="5">
    <source>
        <dbReference type="ARBA" id="ARBA00022692"/>
    </source>
</evidence>
<evidence type="ECO:0000256" key="2">
    <source>
        <dbReference type="ARBA" id="ARBA00004141"/>
    </source>
</evidence>
<dbReference type="InterPro" id="IPR002861">
    <property type="entry name" value="Reeler_dom"/>
</dbReference>
<organism evidence="16 17">
    <name type="scientific">Cynoglossus semilaevis</name>
    <name type="common">Tongue sole</name>
    <dbReference type="NCBI Taxonomy" id="244447"/>
    <lineage>
        <taxon>Eukaryota</taxon>
        <taxon>Metazoa</taxon>
        <taxon>Chordata</taxon>
        <taxon>Craniata</taxon>
        <taxon>Vertebrata</taxon>
        <taxon>Euteleostomi</taxon>
        <taxon>Actinopterygii</taxon>
        <taxon>Neopterygii</taxon>
        <taxon>Teleostei</taxon>
        <taxon>Neoteleostei</taxon>
        <taxon>Acanthomorphata</taxon>
        <taxon>Carangaria</taxon>
        <taxon>Pleuronectiformes</taxon>
        <taxon>Pleuronectoidei</taxon>
        <taxon>Cynoglossidae</taxon>
        <taxon>Cynoglossinae</taxon>
        <taxon>Cynoglossus</taxon>
    </lineage>
</organism>
<feature type="domain" description="DOMON" evidence="13">
    <location>
        <begin position="204"/>
        <end position="320"/>
    </location>
</feature>
<name>A0A3P8VP91_CYNSE</name>
<dbReference type="InParanoid" id="A0A3P8VP91"/>
<dbReference type="CDD" id="cd09628">
    <property type="entry name" value="DOMON_SDR_2_like"/>
    <property type="match status" value="1"/>
</dbReference>
<dbReference type="PANTHER" id="PTHR45828">
    <property type="entry name" value="CYTOCHROME B561/FERRIC REDUCTASE TRANSMEMBRANE"/>
    <property type="match status" value="1"/>
</dbReference>
<dbReference type="STRING" id="244447.ENSCSEP00000014270"/>
<dbReference type="SMART" id="SM00664">
    <property type="entry name" value="DoH"/>
    <property type="match status" value="1"/>
</dbReference>
<evidence type="ECO:0000256" key="8">
    <source>
        <dbReference type="ARBA" id="ARBA00023004"/>
    </source>
</evidence>
<dbReference type="InterPro" id="IPR042307">
    <property type="entry name" value="Reeler_sf"/>
</dbReference>
<dbReference type="PANTHER" id="PTHR45828:SF44">
    <property type="entry name" value="FERRIC-CHELATE REDUCTASE 1-RELATED"/>
    <property type="match status" value="1"/>
</dbReference>
<comment type="similarity">
    <text evidence="3">Belongs to the FRRS1 family.</text>
</comment>
<dbReference type="PROSITE" id="PS51019">
    <property type="entry name" value="REELIN"/>
    <property type="match status" value="1"/>
</dbReference>
<dbReference type="RefSeq" id="XP_024910433.1">
    <property type="nucleotide sequence ID" value="XM_025054665.1"/>
</dbReference>
<reference evidence="16" key="3">
    <citation type="submission" date="2025-09" db="UniProtKB">
        <authorList>
            <consortium name="Ensembl"/>
        </authorList>
    </citation>
    <scope>IDENTIFICATION</scope>
</reference>
<dbReference type="Proteomes" id="UP000265120">
    <property type="component" value="Chromosome 3"/>
</dbReference>
<dbReference type="InterPro" id="IPR051237">
    <property type="entry name" value="Ferric-chelate_Red/DefProt"/>
</dbReference>
<dbReference type="FunCoup" id="A0A3P8VP91">
    <property type="interactions" value="38"/>
</dbReference>
<dbReference type="Ensembl" id="ENSCSET00000014437.1">
    <property type="protein sequence ID" value="ENSCSEP00000014270.1"/>
    <property type="gene ID" value="ENSCSEG00000009183.1"/>
</dbReference>
<evidence type="ECO:0000256" key="10">
    <source>
        <dbReference type="ARBA" id="ARBA00023180"/>
    </source>
</evidence>
<dbReference type="OMA" id="WFHALNA"/>
<evidence type="ECO:0000313" key="16">
    <source>
        <dbReference type="Ensembl" id="ENSCSEP00000014270.1"/>
    </source>
</evidence>
<feature type="domain" description="Reelin" evidence="15">
    <location>
        <begin position="23"/>
        <end position="187"/>
    </location>
</feature>
<evidence type="ECO:0000259" key="14">
    <source>
        <dbReference type="PROSITE" id="PS50939"/>
    </source>
</evidence>
<keyword evidence="12" id="KW-0732">Signal</keyword>
<feature type="transmembrane region" description="Helical" evidence="11">
    <location>
        <begin position="463"/>
        <end position="484"/>
    </location>
</feature>
<sequence length="560" mass="61649">MFFSSVATVTAMDIFLFLLVHIVARVFCYSSGSVEESCDDLKPHHSGWSPETSLAPFTVTTDRDTYTSGEEVTVYLRAVGSTPFIGFILQAREVGKPFTVGSFGLKTEAAQLLSCHQRLNTAVSHTSNINKTFIQVSWKSEGLAHTDPVHFQASFVQNYKKFWINVTSSMLKPLKTVNISRAGCSVSKVCFSEPANCDPTVSTDCFFMSAMMLSDSNTTIHYEMTGPSNGYISFGFSHDEIMGNDDIYICIISSESQVLLQRAFSTGRITPQAFPLGNVSDVRTSVQDSIISCSFTSTNTIYIQGSPRINEAYHIMFAHGPSTNGKIQYHAHRFVSAQKIDISRPQEVRKSGQPQIIKAHGALMLTAWMTMGTLGFIVARFLKGMTKEKKLCGKDLWFLVHVGVMSVTIAATVVAFILSFSHVKAWSYKAHSVLGCLVMILSALQAIMAVLRCGPKHPQRFLFNWAHAINGVVIKSLAVTAIFTGLKEIDSSLNNWLMKVMGGFVGWDLLFYIFFEIQSKLSFSIGNLGSDMMAVALPISTYFLGNCTFLVTLLVGIGMS</sequence>
<comment type="cofactor">
    <cofactor evidence="1">
        <name>heme b</name>
        <dbReference type="ChEBI" id="CHEBI:60344"/>
    </cofactor>
</comment>
<keyword evidence="17" id="KW-1185">Reference proteome</keyword>
<evidence type="ECO:0000256" key="12">
    <source>
        <dbReference type="SAM" id="SignalP"/>
    </source>
</evidence>
<evidence type="ECO:0000259" key="15">
    <source>
        <dbReference type="PROSITE" id="PS51019"/>
    </source>
</evidence>
<feature type="chain" id="PRO_5018197892" evidence="12">
    <location>
        <begin position="29"/>
        <end position="560"/>
    </location>
</feature>
<dbReference type="GO" id="GO:0016020">
    <property type="term" value="C:membrane"/>
    <property type="evidence" value="ECO:0007669"/>
    <property type="project" value="UniProtKB-SubCell"/>
</dbReference>
<dbReference type="Pfam" id="PF02014">
    <property type="entry name" value="Reeler"/>
    <property type="match status" value="1"/>
</dbReference>
<dbReference type="CDD" id="cd08760">
    <property type="entry name" value="Cyt_b561_FRRS1_like"/>
    <property type="match status" value="1"/>
</dbReference>
<feature type="transmembrane region" description="Helical" evidence="11">
    <location>
        <begin position="430"/>
        <end position="451"/>
    </location>
</feature>
<dbReference type="SMART" id="SM00665">
    <property type="entry name" value="B561"/>
    <property type="match status" value="1"/>
</dbReference>
<feature type="transmembrane region" description="Helical" evidence="11">
    <location>
        <begin position="359"/>
        <end position="382"/>
    </location>
</feature>
<evidence type="ECO:0000256" key="7">
    <source>
        <dbReference type="ARBA" id="ARBA00022989"/>
    </source>
</evidence>
<accession>A0A3P8VP91</accession>
<dbReference type="Gene3D" id="1.20.120.1770">
    <property type="match status" value="1"/>
</dbReference>
<reference evidence="16 17" key="1">
    <citation type="journal article" date="2014" name="Nat. Genet.">
        <title>Whole-genome sequence of a flatfish provides insights into ZW sex chromosome evolution and adaptation to a benthic lifestyle.</title>
        <authorList>
            <person name="Chen S."/>
            <person name="Zhang G."/>
            <person name="Shao C."/>
            <person name="Huang Q."/>
            <person name="Liu G."/>
            <person name="Zhang P."/>
            <person name="Song W."/>
            <person name="An N."/>
            <person name="Chalopin D."/>
            <person name="Volff J.N."/>
            <person name="Hong Y."/>
            <person name="Li Q."/>
            <person name="Sha Z."/>
            <person name="Zhou H."/>
            <person name="Xie M."/>
            <person name="Yu Q."/>
            <person name="Liu Y."/>
            <person name="Xiang H."/>
            <person name="Wang N."/>
            <person name="Wu K."/>
            <person name="Yang C."/>
            <person name="Zhou Q."/>
            <person name="Liao X."/>
            <person name="Yang L."/>
            <person name="Hu Q."/>
            <person name="Zhang J."/>
            <person name="Meng L."/>
            <person name="Jin L."/>
            <person name="Tian Y."/>
            <person name="Lian J."/>
            <person name="Yang J."/>
            <person name="Miao G."/>
            <person name="Liu S."/>
            <person name="Liang Z."/>
            <person name="Yan F."/>
            <person name="Li Y."/>
            <person name="Sun B."/>
            <person name="Zhang H."/>
            <person name="Zhang J."/>
            <person name="Zhu Y."/>
            <person name="Du M."/>
            <person name="Zhao Y."/>
            <person name="Schartl M."/>
            <person name="Tang Q."/>
            <person name="Wang J."/>
        </authorList>
    </citation>
    <scope>NUCLEOTIDE SEQUENCE</scope>
</reference>
<dbReference type="OrthoDB" id="2419613at2759"/>
<protein>
    <submittedName>
        <fullName evidence="16">Ferric chelate reductase 1</fullName>
    </submittedName>
</protein>
<dbReference type="Pfam" id="PF03188">
    <property type="entry name" value="Cytochrom_B561"/>
    <property type="match status" value="1"/>
</dbReference>
<dbReference type="PROSITE" id="PS50939">
    <property type="entry name" value="CYTOCHROME_B561"/>
    <property type="match status" value="1"/>
</dbReference>
<feature type="transmembrane region" description="Helical" evidence="11">
    <location>
        <begin position="396"/>
        <end position="418"/>
    </location>
</feature>
<evidence type="ECO:0000256" key="4">
    <source>
        <dbReference type="ARBA" id="ARBA00022448"/>
    </source>
</evidence>
<keyword evidence="6" id="KW-0249">Electron transport</keyword>
<dbReference type="GeneID" id="103376836"/>
<dbReference type="CDD" id="cd08544">
    <property type="entry name" value="Reeler"/>
    <property type="match status" value="1"/>
</dbReference>
<evidence type="ECO:0000256" key="11">
    <source>
        <dbReference type="SAM" id="Phobius"/>
    </source>
</evidence>
<dbReference type="InterPro" id="IPR005018">
    <property type="entry name" value="DOMON_domain"/>
</dbReference>
<feature type="transmembrane region" description="Helical" evidence="11">
    <location>
        <begin position="496"/>
        <end position="515"/>
    </location>
</feature>
<evidence type="ECO:0000256" key="9">
    <source>
        <dbReference type="ARBA" id="ARBA00023136"/>
    </source>
</evidence>
<keyword evidence="5 11" id="KW-0812">Transmembrane</keyword>
<dbReference type="AlphaFoldDB" id="A0A3P8VP91"/>
<dbReference type="GeneTree" id="ENSGT00940000164178"/>
<keyword evidence="10" id="KW-0325">Glycoprotein</keyword>
<reference evidence="16" key="2">
    <citation type="submission" date="2025-08" db="UniProtKB">
        <authorList>
            <consortium name="Ensembl"/>
        </authorList>
    </citation>
    <scope>IDENTIFICATION</scope>
</reference>